<dbReference type="EMBL" id="FQZT01000004">
    <property type="protein sequence ID" value="SHJ09384.1"/>
    <property type="molecule type" value="Genomic_DNA"/>
</dbReference>
<keyword evidence="3" id="KW-1185">Reference proteome</keyword>
<dbReference type="InterPro" id="IPR038186">
    <property type="entry name" value="CHAD_dom_sf"/>
</dbReference>
<accession>A0A1M6GHE7</accession>
<reference evidence="2 3" key="1">
    <citation type="submission" date="2016-11" db="EMBL/GenBank/DDBJ databases">
        <authorList>
            <person name="Jaros S."/>
            <person name="Januszkiewicz K."/>
            <person name="Wedrychowicz H."/>
        </authorList>
    </citation>
    <scope>NUCLEOTIDE SEQUENCE [LARGE SCALE GENOMIC DNA]</scope>
    <source>
        <strain evidence="2 3">DSM 5091</strain>
    </source>
</reference>
<dbReference type="Pfam" id="PF05235">
    <property type="entry name" value="CHAD"/>
    <property type="match status" value="1"/>
</dbReference>
<name>A0A1M6GHE7_MALRU</name>
<dbReference type="PROSITE" id="PS51708">
    <property type="entry name" value="CHAD"/>
    <property type="match status" value="1"/>
</dbReference>
<evidence type="ECO:0000313" key="3">
    <source>
        <dbReference type="Proteomes" id="UP000184171"/>
    </source>
</evidence>
<dbReference type="Gene3D" id="1.40.20.10">
    <property type="entry name" value="CHAD domain"/>
    <property type="match status" value="1"/>
</dbReference>
<dbReference type="SMART" id="SM00880">
    <property type="entry name" value="CHAD"/>
    <property type="match status" value="1"/>
</dbReference>
<dbReference type="Proteomes" id="UP000184171">
    <property type="component" value="Unassembled WGS sequence"/>
</dbReference>
<dbReference type="RefSeq" id="WP_139249330.1">
    <property type="nucleotide sequence ID" value="NZ_FQZT01000004.1"/>
</dbReference>
<gene>
    <name evidence="2" type="ORF">SAMN02745165_01552</name>
</gene>
<evidence type="ECO:0000259" key="1">
    <source>
        <dbReference type="PROSITE" id="PS51708"/>
    </source>
</evidence>
<evidence type="ECO:0000313" key="2">
    <source>
        <dbReference type="EMBL" id="SHJ09384.1"/>
    </source>
</evidence>
<sequence>MTSATYWKFTTAVTPAEIEQALPKKLRCRVLEKSSRGLIVLDDFHWHIWQSGGLLTADPQQGLLNLSIAKEIPTVPYSPENRFWWQLPSGALSDHLRELLDLHAFVPKAECRLISEPLAIINSDEKIVTRVKLLTLNGENLPSSTFAEISPLRGYGDDYTVTLQALSLLSSVEVESFDLRTLLLAGGLHIDPPDEKDSFLLNPAEPAEAAICKMAKRMLVTARQYEQGIVEDIDTEFVHQYRVNIRKSRSLISLFKKTLSSERLQALKTELKVLGSRTNDLRDLDVFLLDEDYYREMLPAELQTGMTQVFTRIKRRRTMALKKVVASLQDDAYQAEVDHLFELFDTEPDWLSKQSQMPIQQLVAKKVLAQYQRICANGDIIDEQTPDEAVHDLRIECKKLRYLLELFSELFGKKKVKQLIRHLKGLQDNLGRFNDFSVQREFLSGLGIGKTISAEQLASINGLTAVLFNKQLHERSLVVANIDKFTAPGVRDEFQQIFALSDEESS</sequence>
<dbReference type="AlphaFoldDB" id="A0A1M6GHE7"/>
<organism evidence="2 3">
    <name type="scientific">Malonomonas rubra DSM 5091</name>
    <dbReference type="NCBI Taxonomy" id="1122189"/>
    <lineage>
        <taxon>Bacteria</taxon>
        <taxon>Pseudomonadati</taxon>
        <taxon>Thermodesulfobacteriota</taxon>
        <taxon>Desulfuromonadia</taxon>
        <taxon>Desulfuromonadales</taxon>
        <taxon>Geopsychrobacteraceae</taxon>
        <taxon>Malonomonas</taxon>
    </lineage>
</organism>
<protein>
    <submittedName>
        <fullName evidence="2">CHAD domain-containing protein</fullName>
    </submittedName>
</protein>
<dbReference type="InterPro" id="IPR007899">
    <property type="entry name" value="CHAD_dom"/>
</dbReference>
<dbReference type="PANTHER" id="PTHR39339:SF1">
    <property type="entry name" value="CHAD DOMAIN-CONTAINING PROTEIN"/>
    <property type="match status" value="1"/>
</dbReference>
<dbReference type="OrthoDB" id="9777271at2"/>
<dbReference type="STRING" id="1122189.SAMN02745165_01552"/>
<dbReference type="PANTHER" id="PTHR39339">
    <property type="entry name" value="SLR1444 PROTEIN"/>
    <property type="match status" value="1"/>
</dbReference>
<feature type="domain" description="CHAD" evidence="1">
    <location>
        <begin position="200"/>
        <end position="491"/>
    </location>
</feature>
<proteinExistence type="predicted"/>